<dbReference type="PANTHER" id="PTHR10555:SF170">
    <property type="entry name" value="FI18122P1"/>
    <property type="match status" value="1"/>
</dbReference>
<dbReference type="Gene3D" id="3.40.50.720">
    <property type="entry name" value="NAD(P)-binding Rossmann-like Domain"/>
    <property type="match status" value="1"/>
</dbReference>
<dbReference type="SUPFAM" id="SSF51735">
    <property type="entry name" value="NAD(P)-binding Rossmann-fold domains"/>
    <property type="match status" value="1"/>
</dbReference>
<comment type="subcellular location">
    <subcellularLocation>
        <location evidence="2">Cytoplasm</location>
    </subcellularLocation>
    <subcellularLocation>
        <location evidence="3">Golgi apparatus</location>
    </subcellularLocation>
    <subcellularLocation>
        <location evidence="1">Membrane</location>
        <topology evidence="1">Peripheral membrane protein</topology>
        <orientation evidence="1">Cytoplasmic side</orientation>
    </subcellularLocation>
</comment>
<evidence type="ECO:0000256" key="11">
    <source>
        <dbReference type="SAM" id="MobiDB-lite"/>
    </source>
</evidence>
<dbReference type="EMBL" id="KZ819635">
    <property type="protein sequence ID" value="PWN91361.1"/>
    <property type="molecule type" value="Genomic_DNA"/>
</dbReference>
<dbReference type="GO" id="GO:0005829">
    <property type="term" value="C:cytosol"/>
    <property type="evidence" value="ECO:0007669"/>
    <property type="project" value="GOC"/>
</dbReference>
<feature type="domain" description="PX" evidence="12">
    <location>
        <begin position="672"/>
        <end position="789"/>
    </location>
</feature>
<evidence type="ECO:0000313" key="14">
    <source>
        <dbReference type="Proteomes" id="UP000245768"/>
    </source>
</evidence>
<dbReference type="GO" id="GO:0005768">
    <property type="term" value="C:endosome"/>
    <property type="evidence" value="ECO:0007669"/>
    <property type="project" value="TreeGrafter"/>
</dbReference>
<dbReference type="Pfam" id="PF09325">
    <property type="entry name" value="Vps5"/>
    <property type="match status" value="1"/>
</dbReference>
<sequence>MKVLVTGASGLLGRATLAQVKKDGHEAKGTALSRASGDLVKVDLTNFGAVDELLDSFKPDAIIHTAAERRPDVVEGNPEASYALNVDVPAHIAEHCKGAAGAKVPLLINISTDYVFDGTRPPYKVDDEPNPLNAYGVSKWQGEKGVLSHAQAGRATNLRVPVLYGRTETNAESAVNVLLDAIAPKAASKSKKMDANAVRYPTCVEDVAKALSALCQKYAGGEVDIPPTLHFSALEAMTKYDMCLVMARCLRSVGEEAPTEHLEPEYEVDPSAATSRPRHCKLDVSVLQDSGISTECVSFESWWKQYLEEYAANAREQRAKEAAEAEARRKAEEEAERKRLAAEEERRKEEEERRKKEEEEEARRAEERRRKQEEEQKALEEKRRRDEEEARKAQEEKQQGIQEEEERRRRQAEEARDEAKATEEDEERRETREEERDGGEEAGIATTSSTAPASLRSPTSPNPSFSSLQARPTPPATSGRSSPTPSVLSGQPFTLPVSSAEGDAAKTADAEQLGTSAGTITVEAEGSGPKAGDDPLVPPPLSLDATIKQRRGPVQPQKEEPGFFPAALTKSGDASLLLDADAPRSREGAAEDGGNSGDADSDGYGQPSPRGEGSSKPFGSFAGAREDDADAERDQEEAPGPPGAETESNAMQKSLSVQSGIGSIGSSQKARPSFQIKVGDPQKVGDPVTAHIVYTVRTKTDHPRFKGPQFSALRRYNDFRWLHAALVHNNPGVFVPPVPEKVKIGRFAPDLVEARRHGLENCINKIANNARLVNDEDLHLFLESDNFAADVRARDQIKGPVPTPEQKTYFGWSSSITNSHKFHEFDGWFDDQKVYLDHLESHLKNLVRVISALAQQRKDLAGATSDLSHSLMMLSGSSLSRSLSTCFAGLGEVQRRTFELADVQADADVRDFGSVIYEYERVVGSARKAFATRVDAWQAWQRADEESRKVRAKHEKLKRDGNKVHPSRLQASLEEIAIADSRSLTAKREFDLISIRCKEEMDTFERDKIEGLSLAMEIWVQGMIERQQELMAEWEQYAALLERQTGQKISAP</sequence>
<keyword evidence="9" id="KW-0333">Golgi apparatus</keyword>
<organism evidence="13 14">
    <name type="scientific">Acaromyces ingoldii</name>
    <dbReference type="NCBI Taxonomy" id="215250"/>
    <lineage>
        <taxon>Eukaryota</taxon>
        <taxon>Fungi</taxon>
        <taxon>Dikarya</taxon>
        <taxon>Basidiomycota</taxon>
        <taxon>Ustilaginomycotina</taxon>
        <taxon>Exobasidiomycetes</taxon>
        <taxon>Exobasidiales</taxon>
        <taxon>Cryptobasidiaceae</taxon>
        <taxon>Acaromyces</taxon>
    </lineage>
</organism>
<dbReference type="FunFam" id="1.20.1270.60:FF:000022">
    <property type="entry name" value="Sorting nexin 3 protein"/>
    <property type="match status" value="1"/>
</dbReference>
<dbReference type="RefSeq" id="XP_025378559.1">
    <property type="nucleotide sequence ID" value="XM_025520970.1"/>
</dbReference>
<name>A0A316YQ55_9BASI</name>
<keyword evidence="5" id="KW-0813">Transport</keyword>
<dbReference type="InterPro" id="IPR001683">
    <property type="entry name" value="PX_dom"/>
</dbReference>
<comment type="similarity">
    <text evidence="4">Belongs to the sorting nexin family.</text>
</comment>
<evidence type="ECO:0000259" key="12">
    <source>
        <dbReference type="PROSITE" id="PS50195"/>
    </source>
</evidence>
<evidence type="ECO:0000256" key="9">
    <source>
        <dbReference type="ARBA" id="ARBA00023034"/>
    </source>
</evidence>
<dbReference type="GeneID" id="37042886"/>
<dbReference type="SMART" id="SM00312">
    <property type="entry name" value="PX"/>
    <property type="match status" value="1"/>
</dbReference>
<dbReference type="InterPro" id="IPR027267">
    <property type="entry name" value="AH/BAR_dom_sf"/>
</dbReference>
<dbReference type="STRING" id="215250.A0A316YQ55"/>
<dbReference type="PROSITE" id="PS50195">
    <property type="entry name" value="PX"/>
    <property type="match status" value="1"/>
</dbReference>
<keyword evidence="8" id="KW-0653">Protein transport</keyword>
<evidence type="ECO:0000256" key="4">
    <source>
        <dbReference type="ARBA" id="ARBA00010883"/>
    </source>
</evidence>
<dbReference type="SUPFAM" id="SSF64268">
    <property type="entry name" value="PX domain"/>
    <property type="match status" value="1"/>
</dbReference>
<feature type="compositionally biased region" description="Basic and acidic residues" evidence="11">
    <location>
        <begin position="405"/>
        <end position="435"/>
    </location>
</feature>
<gene>
    <name evidence="13" type="ORF">FA10DRAFT_265223</name>
</gene>
<evidence type="ECO:0000256" key="2">
    <source>
        <dbReference type="ARBA" id="ARBA00004496"/>
    </source>
</evidence>
<dbReference type="InParanoid" id="A0A316YQ55"/>
<feature type="compositionally biased region" description="Polar residues" evidence="11">
    <location>
        <begin position="445"/>
        <end position="492"/>
    </location>
</feature>
<keyword evidence="7" id="KW-0597">Phosphoprotein</keyword>
<evidence type="ECO:0000256" key="7">
    <source>
        <dbReference type="ARBA" id="ARBA00022553"/>
    </source>
</evidence>
<dbReference type="GO" id="GO:0005794">
    <property type="term" value="C:Golgi apparatus"/>
    <property type="evidence" value="ECO:0007669"/>
    <property type="project" value="UniProtKB-SubCell"/>
</dbReference>
<dbReference type="InterPro" id="IPR015404">
    <property type="entry name" value="Vps5_C"/>
</dbReference>
<dbReference type="GO" id="GO:0045053">
    <property type="term" value="P:protein retention in Golgi apparatus"/>
    <property type="evidence" value="ECO:0007669"/>
    <property type="project" value="TreeGrafter"/>
</dbReference>
<accession>A0A316YQ55</accession>
<keyword evidence="6" id="KW-0963">Cytoplasm</keyword>
<dbReference type="InterPro" id="IPR036871">
    <property type="entry name" value="PX_dom_sf"/>
</dbReference>
<evidence type="ECO:0000256" key="5">
    <source>
        <dbReference type="ARBA" id="ARBA00022448"/>
    </source>
</evidence>
<dbReference type="GO" id="GO:0015031">
    <property type="term" value="P:protein transport"/>
    <property type="evidence" value="ECO:0007669"/>
    <property type="project" value="UniProtKB-KW"/>
</dbReference>
<dbReference type="Proteomes" id="UP000245768">
    <property type="component" value="Unassembled WGS sequence"/>
</dbReference>
<dbReference type="PANTHER" id="PTHR10555">
    <property type="entry name" value="SORTING NEXIN"/>
    <property type="match status" value="1"/>
</dbReference>
<dbReference type="GO" id="GO:0042147">
    <property type="term" value="P:retrograde transport, endosome to Golgi"/>
    <property type="evidence" value="ECO:0007669"/>
    <property type="project" value="TreeGrafter"/>
</dbReference>
<dbReference type="InterPro" id="IPR029903">
    <property type="entry name" value="RmlD-like-bd"/>
</dbReference>
<feature type="region of interest" description="Disordered" evidence="11">
    <location>
        <begin position="337"/>
        <end position="650"/>
    </location>
</feature>
<dbReference type="GO" id="GO:0035091">
    <property type="term" value="F:phosphatidylinositol binding"/>
    <property type="evidence" value="ECO:0007669"/>
    <property type="project" value="InterPro"/>
</dbReference>
<dbReference type="AlphaFoldDB" id="A0A316YQ55"/>
<keyword evidence="14" id="KW-1185">Reference proteome</keyword>
<dbReference type="Gene3D" id="1.20.1270.60">
    <property type="entry name" value="Arfaptin homology (AH) domain/BAR domain"/>
    <property type="match status" value="1"/>
</dbReference>
<evidence type="ECO:0000256" key="8">
    <source>
        <dbReference type="ARBA" id="ARBA00022927"/>
    </source>
</evidence>
<feature type="compositionally biased region" description="Basic and acidic residues" evidence="11">
    <location>
        <begin position="337"/>
        <end position="398"/>
    </location>
</feature>
<dbReference type="CDD" id="cd05254">
    <property type="entry name" value="dTDP_HR_like_SDR_e"/>
    <property type="match status" value="1"/>
</dbReference>
<feature type="compositionally biased region" description="Acidic residues" evidence="11">
    <location>
        <begin position="627"/>
        <end position="637"/>
    </location>
</feature>
<dbReference type="GO" id="GO:0030904">
    <property type="term" value="C:retromer complex"/>
    <property type="evidence" value="ECO:0007669"/>
    <property type="project" value="UniProtKB-ARBA"/>
</dbReference>
<evidence type="ECO:0000256" key="10">
    <source>
        <dbReference type="ARBA" id="ARBA00023136"/>
    </source>
</evidence>
<dbReference type="Pfam" id="PF04321">
    <property type="entry name" value="RmlD_sub_bind"/>
    <property type="match status" value="1"/>
</dbReference>
<evidence type="ECO:0000256" key="1">
    <source>
        <dbReference type="ARBA" id="ARBA00004287"/>
    </source>
</evidence>
<dbReference type="InterPro" id="IPR036291">
    <property type="entry name" value="NAD(P)-bd_dom_sf"/>
</dbReference>
<dbReference type="Pfam" id="PF00787">
    <property type="entry name" value="PX"/>
    <property type="match status" value="1"/>
</dbReference>
<keyword evidence="10" id="KW-0472">Membrane</keyword>
<evidence type="ECO:0000313" key="13">
    <source>
        <dbReference type="EMBL" id="PWN91361.1"/>
    </source>
</evidence>
<proteinExistence type="inferred from homology"/>
<protein>
    <submittedName>
        <fullName evidence="13">Vps5-domain-containing protein</fullName>
    </submittedName>
</protein>
<evidence type="ECO:0000256" key="6">
    <source>
        <dbReference type="ARBA" id="ARBA00022490"/>
    </source>
</evidence>
<dbReference type="Gene3D" id="3.30.1520.10">
    <property type="entry name" value="Phox-like domain"/>
    <property type="match status" value="1"/>
</dbReference>
<evidence type="ECO:0000256" key="3">
    <source>
        <dbReference type="ARBA" id="ARBA00004555"/>
    </source>
</evidence>
<reference evidence="13 14" key="1">
    <citation type="journal article" date="2018" name="Mol. Biol. Evol.">
        <title>Broad Genomic Sampling Reveals a Smut Pathogenic Ancestry of the Fungal Clade Ustilaginomycotina.</title>
        <authorList>
            <person name="Kijpornyongpan T."/>
            <person name="Mondo S.J."/>
            <person name="Barry K."/>
            <person name="Sandor L."/>
            <person name="Lee J."/>
            <person name="Lipzen A."/>
            <person name="Pangilinan J."/>
            <person name="LaButti K."/>
            <person name="Hainaut M."/>
            <person name="Henrissat B."/>
            <person name="Grigoriev I.V."/>
            <person name="Spatafora J.W."/>
            <person name="Aime M.C."/>
        </authorList>
    </citation>
    <scope>NUCLEOTIDE SEQUENCE [LARGE SCALE GENOMIC DNA]</scope>
    <source>
        <strain evidence="13 14">MCA 4198</strain>
    </source>
</reference>
<dbReference type="FunFam" id="3.40.50.720:FF:000357">
    <property type="entry name" value="Methionine adenosyltransferase 2 subunit beta"/>
    <property type="match status" value="1"/>
</dbReference>
<dbReference type="OrthoDB" id="271164at2759"/>